<keyword evidence="2" id="KW-1185">Reference proteome</keyword>
<accession>A0A6A6E973</accession>
<dbReference type="Proteomes" id="UP000800200">
    <property type="component" value="Unassembled WGS sequence"/>
</dbReference>
<evidence type="ECO:0008006" key="3">
    <source>
        <dbReference type="Google" id="ProtNLM"/>
    </source>
</evidence>
<dbReference type="Gene3D" id="3.30.420.10">
    <property type="entry name" value="Ribonuclease H-like superfamily/Ribonuclease H"/>
    <property type="match status" value="1"/>
</dbReference>
<name>A0A6A6E973_9PEZI</name>
<reference evidence="1" key="1">
    <citation type="journal article" date="2020" name="Stud. Mycol.">
        <title>101 Dothideomycetes genomes: a test case for predicting lifestyles and emergence of pathogens.</title>
        <authorList>
            <person name="Haridas S."/>
            <person name="Albert R."/>
            <person name="Binder M."/>
            <person name="Bloem J."/>
            <person name="Labutti K."/>
            <person name="Salamov A."/>
            <person name="Andreopoulos B."/>
            <person name="Baker S."/>
            <person name="Barry K."/>
            <person name="Bills G."/>
            <person name="Bluhm B."/>
            <person name="Cannon C."/>
            <person name="Castanera R."/>
            <person name="Culley D."/>
            <person name="Daum C."/>
            <person name="Ezra D."/>
            <person name="Gonzalez J."/>
            <person name="Henrissat B."/>
            <person name="Kuo A."/>
            <person name="Liang C."/>
            <person name="Lipzen A."/>
            <person name="Lutzoni F."/>
            <person name="Magnuson J."/>
            <person name="Mondo S."/>
            <person name="Nolan M."/>
            <person name="Ohm R."/>
            <person name="Pangilinan J."/>
            <person name="Park H.-J."/>
            <person name="Ramirez L."/>
            <person name="Alfaro M."/>
            <person name="Sun H."/>
            <person name="Tritt A."/>
            <person name="Yoshinaga Y."/>
            <person name="Zwiers L.-H."/>
            <person name="Turgeon B."/>
            <person name="Goodwin S."/>
            <person name="Spatafora J."/>
            <person name="Crous P."/>
            <person name="Grigoriev I."/>
        </authorList>
    </citation>
    <scope>NUCLEOTIDE SEQUENCE</scope>
    <source>
        <strain evidence="1">CBS 207.26</strain>
    </source>
</reference>
<sequence length="75" mass="8878">YNAPSNLPDLNPIENVWRLLKYRIRKRGRKTDAEVRQYLEEEWENKTIDDILKNIKEVAERVQAVIAANGGYTKY</sequence>
<organism evidence="1 2">
    <name type="scientific">Zopfia rhizophila CBS 207.26</name>
    <dbReference type="NCBI Taxonomy" id="1314779"/>
    <lineage>
        <taxon>Eukaryota</taxon>
        <taxon>Fungi</taxon>
        <taxon>Dikarya</taxon>
        <taxon>Ascomycota</taxon>
        <taxon>Pezizomycotina</taxon>
        <taxon>Dothideomycetes</taxon>
        <taxon>Dothideomycetes incertae sedis</taxon>
        <taxon>Zopfiaceae</taxon>
        <taxon>Zopfia</taxon>
    </lineage>
</organism>
<evidence type="ECO:0000313" key="1">
    <source>
        <dbReference type="EMBL" id="KAF2187595.1"/>
    </source>
</evidence>
<dbReference type="GO" id="GO:0003676">
    <property type="term" value="F:nucleic acid binding"/>
    <property type="evidence" value="ECO:0007669"/>
    <property type="project" value="InterPro"/>
</dbReference>
<dbReference type="AlphaFoldDB" id="A0A6A6E973"/>
<gene>
    <name evidence="1" type="ORF">K469DRAFT_569032</name>
</gene>
<proteinExistence type="predicted"/>
<dbReference type="OrthoDB" id="5410741at2759"/>
<dbReference type="InterPro" id="IPR036397">
    <property type="entry name" value="RNaseH_sf"/>
</dbReference>
<protein>
    <recommendedName>
        <fullName evidence="3">Tc1-like transposase DDE domain-containing protein</fullName>
    </recommendedName>
</protein>
<dbReference type="EMBL" id="ML994626">
    <property type="protein sequence ID" value="KAF2187595.1"/>
    <property type="molecule type" value="Genomic_DNA"/>
</dbReference>
<evidence type="ECO:0000313" key="2">
    <source>
        <dbReference type="Proteomes" id="UP000800200"/>
    </source>
</evidence>
<feature type="non-terminal residue" evidence="1">
    <location>
        <position position="1"/>
    </location>
</feature>